<feature type="domain" description="NAD(P)-binding" evidence="1">
    <location>
        <begin position="7"/>
        <end position="203"/>
    </location>
</feature>
<dbReference type="AlphaFoldDB" id="A0AAD5SED6"/>
<accession>A0AAD5SED6</accession>
<gene>
    <name evidence="2" type="ORF">HK097_007726</name>
</gene>
<proteinExistence type="predicted"/>
<dbReference type="Proteomes" id="UP001212841">
    <property type="component" value="Unassembled WGS sequence"/>
</dbReference>
<name>A0AAD5SED6_9FUNG</name>
<dbReference type="SUPFAM" id="SSF51735">
    <property type="entry name" value="NAD(P)-binding Rossmann-fold domains"/>
    <property type="match status" value="1"/>
</dbReference>
<sequence length="262" mass="28296">MKITVLGATGETGREVVRLAIAAEHTVTALVHDAAKAPFHSQRLFIVEGDAFNLEDVKKAVKDADAVVIALGARGNSPSTSTVQRGTKTVLEALKSLQKLTCRVIVITSSNGDKPPAGSSIFRRLLYAAQLFVLDHAFADHAEAERLLEAEDWVQYTILRPLRLLPAPQTGFILHSSPAPPSPYLPITHTDLAAAIVDVLDHPKPRQSIGVSSISTPHAPFWKTYKRVFALIWENVKNKILLAPVHFVKSVVGGGGGQVQLT</sequence>
<dbReference type="InterPro" id="IPR016040">
    <property type="entry name" value="NAD(P)-bd_dom"/>
</dbReference>
<dbReference type="InterPro" id="IPR036291">
    <property type="entry name" value="NAD(P)-bd_dom_sf"/>
</dbReference>
<dbReference type="PANTHER" id="PTHR15020:SF50">
    <property type="entry name" value="UPF0659 PROTEIN YMR090W"/>
    <property type="match status" value="1"/>
</dbReference>
<dbReference type="Pfam" id="PF13460">
    <property type="entry name" value="NAD_binding_10"/>
    <property type="match status" value="1"/>
</dbReference>
<evidence type="ECO:0000313" key="3">
    <source>
        <dbReference type="Proteomes" id="UP001212841"/>
    </source>
</evidence>
<reference evidence="2" key="1">
    <citation type="submission" date="2020-05" db="EMBL/GenBank/DDBJ databases">
        <title>Phylogenomic resolution of chytrid fungi.</title>
        <authorList>
            <person name="Stajich J.E."/>
            <person name="Amses K."/>
            <person name="Simmons R."/>
            <person name="Seto K."/>
            <person name="Myers J."/>
            <person name="Bonds A."/>
            <person name="Quandt C.A."/>
            <person name="Barry K."/>
            <person name="Liu P."/>
            <person name="Grigoriev I."/>
            <person name="Longcore J.E."/>
            <person name="James T.Y."/>
        </authorList>
    </citation>
    <scope>NUCLEOTIDE SEQUENCE</scope>
    <source>
        <strain evidence="2">JEL0318</strain>
    </source>
</reference>
<evidence type="ECO:0000259" key="1">
    <source>
        <dbReference type="Pfam" id="PF13460"/>
    </source>
</evidence>
<organism evidence="2 3">
    <name type="scientific">Rhizophlyctis rosea</name>
    <dbReference type="NCBI Taxonomy" id="64517"/>
    <lineage>
        <taxon>Eukaryota</taxon>
        <taxon>Fungi</taxon>
        <taxon>Fungi incertae sedis</taxon>
        <taxon>Chytridiomycota</taxon>
        <taxon>Chytridiomycota incertae sedis</taxon>
        <taxon>Chytridiomycetes</taxon>
        <taxon>Rhizophlyctidales</taxon>
        <taxon>Rhizophlyctidaceae</taxon>
        <taxon>Rhizophlyctis</taxon>
    </lineage>
</organism>
<dbReference type="Gene3D" id="3.40.50.720">
    <property type="entry name" value="NAD(P)-binding Rossmann-like Domain"/>
    <property type="match status" value="1"/>
</dbReference>
<protein>
    <recommendedName>
        <fullName evidence="1">NAD(P)-binding domain-containing protein</fullName>
    </recommendedName>
</protein>
<dbReference type="PANTHER" id="PTHR15020">
    <property type="entry name" value="FLAVIN REDUCTASE-RELATED"/>
    <property type="match status" value="1"/>
</dbReference>
<keyword evidence="3" id="KW-1185">Reference proteome</keyword>
<dbReference type="EMBL" id="JADGJD010000411">
    <property type="protein sequence ID" value="KAJ3051296.1"/>
    <property type="molecule type" value="Genomic_DNA"/>
</dbReference>
<evidence type="ECO:0000313" key="2">
    <source>
        <dbReference type="EMBL" id="KAJ3051296.1"/>
    </source>
</evidence>
<comment type="caution">
    <text evidence="2">The sequence shown here is derived from an EMBL/GenBank/DDBJ whole genome shotgun (WGS) entry which is preliminary data.</text>
</comment>